<dbReference type="AlphaFoldDB" id="A0A285UMP1"/>
<keyword evidence="3" id="KW-1185">Reference proteome</keyword>
<protein>
    <submittedName>
        <fullName evidence="2">Uncharacterized protein DUF4166</fullName>
    </submittedName>
</protein>
<feature type="domain" description="DUF4166" evidence="1">
    <location>
        <begin position="15"/>
        <end position="198"/>
    </location>
</feature>
<evidence type="ECO:0000259" key="1">
    <source>
        <dbReference type="Pfam" id="PF13761"/>
    </source>
</evidence>
<dbReference type="Pfam" id="PF13761">
    <property type="entry name" value="DUF4166"/>
    <property type="match status" value="1"/>
</dbReference>
<dbReference type="OrthoDB" id="2448833at2"/>
<dbReference type="RefSeq" id="WP_097150549.1">
    <property type="nucleotide sequence ID" value="NZ_OBQC01000013.1"/>
</dbReference>
<evidence type="ECO:0000313" key="2">
    <source>
        <dbReference type="EMBL" id="SOC42668.1"/>
    </source>
</evidence>
<proteinExistence type="predicted"/>
<reference evidence="3" key="1">
    <citation type="submission" date="2017-08" db="EMBL/GenBank/DDBJ databases">
        <authorList>
            <person name="Varghese N."/>
            <person name="Submissions S."/>
        </authorList>
    </citation>
    <scope>NUCLEOTIDE SEQUENCE [LARGE SCALE GENOMIC DNA]</scope>
    <source>
        <strain evidence="3">JC23</strain>
    </source>
</reference>
<dbReference type="InterPro" id="IPR025311">
    <property type="entry name" value="DUF4166"/>
</dbReference>
<dbReference type="Proteomes" id="UP000219252">
    <property type="component" value="Unassembled WGS sequence"/>
</dbReference>
<accession>A0A285UMP1</accession>
<dbReference type="EMBL" id="OBQC01000013">
    <property type="protein sequence ID" value="SOC42668.1"/>
    <property type="molecule type" value="Genomic_DNA"/>
</dbReference>
<evidence type="ECO:0000313" key="3">
    <source>
        <dbReference type="Proteomes" id="UP000219252"/>
    </source>
</evidence>
<name>A0A285UMP1_9BACL</name>
<sequence>MSIYKKILGSQFNKLHPKLQKRYAFSNGAPFIAKGTMKKIQRGPKILYPIFLLGTKCKLLFPEHGTNIPFTITNTPLIGPNGEEQIHWERTFYFGKKKRYFNALMSFDSKRNLIKDYLGEPSPLYSDLAFIVSSTGDLKIESRKQRLVLGKVEIPLPKIFQGLATVTEKYCEEKDVIQISVDVRNPLIGLIFAYEGEFNLDDME</sequence>
<organism evidence="2 3">
    <name type="scientific">Ureibacillus acetophenoni</name>
    <dbReference type="NCBI Taxonomy" id="614649"/>
    <lineage>
        <taxon>Bacteria</taxon>
        <taxon>Bacillati</taxon>
        <taxon>Bacillota</taxon>
        <taxon>Bacilli</taxon>
        <taxon>Bacillales</taxon>
        <taxon>Caryophanaceae</taxon>
        <taxon>Ureibacillus</taxon>
    </lineage>
</organism>
<gene>
    <name evidence="2" type="ORF">SAMN05877842_11380</name>
</gene>